<dbReference type="Pfam" id="PF00307">
    <property type="entry name" value="CH"/>
    <property type="match status" value="1"/>
</dbReference>
<dbReference type="InterPro" id="IPR036872">
    <property type="entry name" value="CH_dom_sf"/>
</dbReference>
<organism evidence="3 4">
    <name type="scientific">Heracleum sosnowskyi</name>
    <dbReference type="NCBI Taxonomy" id="360622"/>
    <lineage>
        <taxon>Eukaryota</taxon>
        <taxon>Viridiplantae</taxon>
        <taxon>Streptophyta</taxon>
        <taxon>Embryophyta</taxon>
        <taxon>Tracheophyta</taxon>
        <taxon>Spermatophyta</taxon>
        <taxon>Magnoliopsida</taxon>
        <taxon>eudicotyledons</taxon>
        <taxon>Gunneridae</taxon>
        <taxon>Pentapetalae</taxon>
        <taxon>asterids</taxon>
        <taxon>campanulids</taxon>
        <taxon>Apiales</taxon>
        <taxon>Apiaceae</taxon>
        <taxon>Apioideae</taxon>
        <taxon>apioid superclade</taxon>
        <taxon>Tordylieae</taxon>
        <taxon>Tordyliinae</taxon>
        <taxon>Heracleum</taxon>
    </lineage>
</organism>
<dbReference type="InterPro" id="IPR001715">
    <property type="entry name" value="CH_dom"/>
</dbReference>
<protein>
    <recommendedName>
        <fullName evidence="2">Calponin-homology (CH) domain-containing protein</fullName>
    </recommendedName>
</protein>
<evidence type="ECO:0000313" key="3">
    <source>
        <dbReference type="EMBL" id="KAK1387076.1"/>
    </source>
</evidence>
<dbReference type="Proteomes" id="UP001237642">
    <property type="component" value="Unassembled WGS sequence"/>
</dbReference>
<feature type="compositionally biased region" description="Basic and acidic residues" evidence="1">
    <location>
        <begin position="308"/>
        <end position="335"/>
    </location>
</feature>
<dbReference type="Gene3D" id="1.10.418.10">
    <property type="entry name" value="Calponin-like domain"/>
    <property type="match status" value="1"/>
</dbReference>
<sequence>MVRARDFPAEPSEEKFRLALRDGLILCNLLNKIVIGTVPKVVEAENVYTQIAFFLVSVEDMRLPTFDLSDLEGGNSAKIVDCLLALKSYNEEKQGAGKDSEPFTNSFSKNMLENDSISSNLCPDSDSTKMKIPIVARRSPRHQIIDIHTSGSLTKTRKVPDKSKSPERRTSARLTKGDTSSNSDADLRFTKLAKEIESDLEEKLEKEIKVVRCTPSSETDYDNGSDIEKTPPPKSHIQVIHVDMTTSSLNKKRKKSGKCDTPAARRTSVRLAKNDESEIDFDQLPVQKLRRSPRKMPEKKSKTYLTRNSDDDSDFAKSAKEKSMQTKKRQVPEKNPRKRRKASNQKVGSPKTNKEERDCIIRKPKKLLYRPHPRLFTDAVNQMSKAEKEWVCRAGFEHLLSFSMKKIPKNTTINVVWWFGYDNLWLNLSNNRIIRVKEEDVHEILGLPRGKMDIKMISNEDRLTTWRSQFDEDRPGHKITEKMVFRAITRSTEVNLQFKQNFMILKINLFIRCIKNSYISQEVLGFVGNFDNAEKFNWCKLVIQGLKRGSKLWIEDPETQYYTGSLMFLIYFYVDRVNNAQFQVERTSPAFLGWKNSLIIERDGVEDLDNSFGEGDIEHDFELPKNSIEDGINCLTNNDLDEEHVEVFEDKSVADMVIEVQNEGTCQDDTKNAQKNFENNQQFHTPRETIKGVDSCQRDFNYDDLNSGIMSIPQDINKEKDFTIELKDEIKQFKEMQIRCRNKLAMARAYFSTNPDVKDLEDELARLHKSPIIGKPVQESLEPDWTKLTEQDWNTIDILGQPKSLRPFIKMQNREFFLGELSLEGRIIELDFDSDPGEFSNKGKGIVEALDFQDRPKREHKVGDLQKSPFRERVIDIDKPKLTKVEEDIWNWLNMNNLYPCKNSSVGTIILVESMNSRLYSQIENCIVVLWILMHVGALSGINEVNIHAGLVDVKYERFRSNLDSILGKHLVDISNVDLV</sequence>
<dbReference type="PANTHER" id="PTHR34835">
    <property type="entry name" value="OS07G0283600 PROTEIN-RELATED"/>
    <property type="match status" value="1"/>
</dbReference>
<accession>A0AAD8MVP5</accession>
<feature type="domain" description="Calponin-homology (CH)" evidence="2">
    <location>
        <begin position="1"/>
        <end position="91"/>
    </location>
</feature>
<dbReference type="SUPFAM" id="SSF47576">
    <property type="entry name" value="Calponin-homology domain, CH-domain"/>
    <property type="match status" value="1"/>
</dbReference>
<feature type="region of interest" description="Disordered" evidence="1">
    <location>
        <begin position="283"/>
        <end position="357"/>
    </location>
</feature>
<feature type="region of interest" description="Disordered" evidence="1">
    <location>
        <begin position="215"/>
        <end position="271"/>
    </location>
</feature>
<evidence type="ECO:0000259" key="2">
    <source>
        <dbReference type="PROSITE" id="PS50021"/>
    </source>
</evidence>
<reference evidence="3" key="1">
    <citation type="submission" date="2023-02" db="EMBL/GenBank/DDBJ databases">
        <title>Genome of toxic invasive species Heracleum sosnowskyi carries increased number of genes despite the absence of recent whole-genome duplications.</title>
        <authorList>
            <person name="Schelkunov M."/>
            <person name="Shtratnikova V."/>
            <person name="Makarenko M."/>
            <person name="Klepikova A."/>
            <person name="Omelchenko D."/>
            <person name="Novikova G."/>
            <person name="Obukhova E."/>
            <person name="Bogdanov V."/>
            <person name="Penin A."/>
            <person name="Logacheva M."/>
        </authorList>
    </citation>
    <scope>NUCLEOTIDE SEQUENCE</scope>
    <source>
        <strain evidence="3">Hsosn_3</strain>
        <tissue evidence="3">Leaf</tissue>
    </source>
</reference>
<reference evidence="3" key="2">
    <citation type="submission" date="2023-05" db="EMBL/GenBank/DDBJ databases">
        <authorList>
            <person name="Schelkunov M.I."/>
        </authorList>
    </citation>
    <scope>NUCLEOTIDE SEQUENCE</scope>
    <source>
        <strain evidence="3">Hsosn_3</strain>
        <tissue evidence="3">Leaf</tissue>
    </source>
</reference>
<name>A0AAD8MVP5_9APIA</name>
<evidence type="ECO:0000313" key="4">
    <source>
        <dbReference type="Proteomes" id="UP001237642"/>
    </source>
</evidence>
<feature type="region of interest" description="Disordered" evidence="1">
    <location>
        <begin position="143"/>
        <end position="184"/>
    </location>
</feature>
<dbReference type="AlphaFoldDB" id="A0AAD8MVP5"/>
<dbReference type="PROSITE" id="PS50021">
    <property type="entry name" value="CH"/>
    <property type="match status" value="1"/>
</dbReference>
<keyword evidence="4" id="KW-1185">Reference proteome</keyword>
<proteinExistence type="predicted"/>
<comment type="caution">
    <text evidence="3">The sequence shown here is derived from an EMBL/GenBank/DDBJ whole genome shotgun (WGS) entry which is preliminary data.</text>
</comment>
<dbReference type="EMBL" id="JAUIZM010000004">
    <property type="protein sequence ID" value="KAK1387076.1"/>
    <property type="molecule type" value="Genomic_DNA"/>
</dbReference>
<feature type="compositionally biased region" description="Basic and acidic residues" evidence="1">
    <location>
        <begin position="158"/>
        <end position="170"/>
    </location>
</feature>
<evidence type="ECO:0000256" key="1">
    <source>
        <dbReference type="SAM" id="MobiDB-lite"/>
    </source>
</evidence>
<gene>
    <name evidence="3" type="ORF">POM88_015254</name>
</gene>